<name>A0A834XHN0_9FABA</name>
<dbReference type="AlphaFoldDB" id="A0A834XHN0"/>
<proteinExistence type="predicted"/>
<accession>A0A834XHN0</accession>
<keyword evidence="2" id="KW-1185">Reference proteome</keyword>
<gene>
    <name evidence="1" type="ORF">G2W53_001006</name>
</gene>
<comment type="caution">
    <text evidence="1">The sequence shown here is derived from an EMBL/GenBank/DDBJ whole genome shotgun (WGS) entry which is preliminary data.</text>
</comment>
<organism evidence="1 2">
    <name type="scientific">Senna tora</name>
    <dbReference type="NCBI Taxonomy" id="362788"/>
    <lineage>
        <taxon>Eukaryota</taxon>
        <taxon>Viridiplantae</taxon>
        <taxon>Streptophyta</taxon>
        <taxon>Embryophyta</taxon>
        <taxon>Tracheophyta</taxon>
        <taxon>Spermatophyta</taxon>
        <taxon>Magnoliopsida</taxon>
        <taxon>eudicotyledons</taxon>
        <taxon>Gunneridae</taxon>
        <taxon>Pentapetalae</taxon>
        <taxon>rosids</taxon>
        <taxon>fabids</taxon>
        <taxon>Fabales</taxon>
        <taxon>Fabaceae</taxon>
        <taxon>Caesalpinioideae</taxon>
        <taxon>Cassia clade</taxon>
        <taxon>Senna</taxon>
    </lineage>
</organism>
<evidence type="ECO:0000313" key="2">
    <source>
        <dbReference type="Proteomes" id="UP000634136"/>
    </source>
</evidence>
<sequence length="23" mass="2808">MDLDESEMDPGLWPHWIEIIMHL</sequence>
<dbReference type="EMBL" id="JAAIUW010000001">
    <property type="protein sequence ID" value="KAF7844101.1"/>
    <property type="molecule type" value="Genomic_DNA"/>
</dbReference>
<reference evidence="1" key="1">
    <citation type="submission" date="2020-09" db="EMBL/GenBank/DDBJ databases">
        <title>Genome-Enabled Discovery of Anthraquinone Biosynthesis in Senna tora.</title>
        <authorList>
            <person name="Kang S.-H."/>
            <person name="Pandey R.P."/>
            <person name="Lee C.-M."/>
            <person name="Sim J.-S."/>
            <person name="Jeong J.-T."/>
            <person name="Choi B.-S."/>
            <person name="Jung M."/>
            <person name="Ginzburg D."/>
            <person name="Zhao K."/>
            <person name="Won S.Y."/>
            <person name="Oh T.-J."/>
            <person name="Yu Y."/>
            <person name="Kim N.-H."/>
            <person name="Lee O.R."/>
            <person name="Lee T.-H."/>
            <person name="Bashyal P."/>
            <person name="Kim T.-S."/>
            <person name="Lee W.-H."/>
            <person name="Kawkins C."/>
            <person name="Kim C.-K."/>
            <person name="Kim J.S."/>
            <person name="Ahn B.O."/>
            <person name="Rhee S.Y."/>
            <person name="Sohng J.K."/>
        </authorList>
    </citation>
    <scope>NUCLEOTIDE SEQUENCE</scope>
    <source>
        <tissue evidence="1">Leaf</tissue>
    </source>
</reference>
<evidence type="ECO:0000313" key="1">
    <source>
        <dbReference type="EMBL" id="KAF7844101.1"/>
    </source>
</evidence>
<protein>
    <submittedName>
        <fullName evidence="1">Uncharacterized protein</fullName>
    </submittedName>
</protein>
<dbReference type="Proteomes" id="UP000634136">
    <property type="component" value="Unassembled WGS sequence"/>
</dbReference>